<feature type="region of interest" description="Disordered" evidence="1">
    <location>
        <begin position="70"/>
        <end position="169"/>
    </location>
</feature>
<feature type="compositionally biased region" description="Pro residues" evidence="1">
    <location>
        <begin position="94"/>
        <end position="110"/>
    </location>
</feature>
<feature type="compositionally biased region" description="Low complexity" evidence="1">
    <location>
        <begin position="409"/>
        <end position="423"/>
    </location>
</feature>
<evidence type="ECO:0000313" key="3">
    <source>
        <dbReference type="Proteomes" id="UP001322138"/>
    </source>
</evidence>
<dbReference type="RefSeq" id="XP_062731503.1">
    <property type="nucleotide sequence ID" value="XM_062880173.1"/>
</dbReference>
<gene>
    <name evidence="2" type="ORF">QC761_509715</name>
</gene>
<feature type="compositionally biased region" description="Low complexity" evidence="1">
    <location>
        <begin position="384"/>
        <end position="399"/>
    </location>
</feature>
<keyword evidence="3" id="KW-1185">Reference proteome</keyword>
<reference evidence="2 3" key="1">
    <citation type="journal article" date="2023" name="bioRxiv">
        <title>High-quality genome assemblies of four members of thePodospora anserinaspecies complex.</title>
        <authorList>
            <person name="Ament-Velasquez S.L."/>
            <person name="Vogan A.A."/>
            <person name="Wallerman O."/>
            <person name="Hartmann F."/>
            <person name="Gautier V."/>
            <person name="Silar P."/>
            <person name="Giraud T."/>
            <person name="Johannesson H."/>
        </authorList>
    </citation>
    <scope>NUCLEOTIDE SEQUENCE [LARGE SCALE GENOMIC DNA]</scope>
    <source>
        <strain evidence="2 3">CBS 112042</strain>
    </source>
</reference>
<accession>A0ABR0FGS4</accession>
<name>A0ABR0FGS4_9PEZI</name>
<proteinExistence type="predicted"/>
<feature type="compositionally biased region" description="Basic and acidic residues" evidence="1">
    <location>
        <begin position="119"/>
        <end position="136"/>
    </location>
</feature>
<dbReference type="Proteomes" id="UP001322138">
    <property type="component" value="Unassembled WGS sequence"/>
</dbReference>
<dbReference type="GeneID" id="87899655"/>
<dbReference type="EMBL" id="JAFFGZ010000007">
    <property type="protein sequence ID" value="KAK4642527.1"/>
    <property type="molecule type" value="Genomic_DNA"/>
</dbReference>
<comment type="caution">
    <text evidence="2">The sequence shown here is derived from an EMBL/GenBank/DDBJ whole genome shotgun (WGS) entry which is preliminary data.</text>
</comment>
<feature type="compositionally biased region" description="Pro residues" evidence="1">
    <location>
        <begin position="160"/>
        <end position="169"/>
    </location>
</feature>
<protein>
    <submittedName>
        <fullName evidence="2">Uncharacterized protein</fullName>
    </submittedName>
</protein>
<feature type="compositionally biased region" description="Pro residues" evidence="1">
    <location>
        <begin position="219"/>
        <end position="228"/>
    </location>
</feature>
<evidence type="ECO:0000313" key="2">
    <source>
        <dbReference type="EMBL" id="KAK4642527.1"/>
    </source>
</evidence>
<feature type="compositionally biased region" description="Pro residues" evidence="1">
    <location>
        <begin position="438"/>
        <end position="449"/>
    </location>
</feature>
<sequence length="487" mass="51958">METGNWSEEGAAGGSSSAFSWLDELAEEALLNEEAEEDMGVHGDDLVSESWPFPAVEAARQLPRLPSMAFAGQRSRRRQPCFQPTLSVVRDLSPAPPPPTPSCAPPPPPTTSVVGQAEESLHRLGPVDKGKGKAVDEEQPAGGPTFQQTVAAAPTSSPSQAPPIPRLPSPLPCFVRRMLETSAPPRLADRPLHPDLLRERVPVATASPQTSATTLPVPQTRPPIPQLPPFIHSPSPTKRASTTPMAPTERPVTPLQVAQPELKSRWSPSPPPSPTKVQKLMKAMSFASLRSQKSKTSLREQSSSSSVPPVPDLPPTTPDTTKRKSDQSSASTKKSFGSFGKSSLGRGSSSSQKSNWVAAAFGRDSSSITRPRTASGRTERSSTTERSSGSSLMSSALSRQASTITPERPQAGLSSLPLLPAASTFHPEPPSATHIVPSMPPVPQSPPHPSDLHRKISMPSMFLRKKKSSLNKKEDPQENTGEDEEGK</sequence>
<organism evidence="2 3">
    <name type="scientific">Podospora bellae-mahoneyi</name>
    <dbReference type="NCBI Taxonomy" id="2093777"/>
    <lineage>
        <taxon>Eukaryota</taxon>
        <taxon>Fungi</taxon>
        <taxon>Dikarya</taxon>
        <taxon>Ascomycota</taxon>
        <taxon>Pezizomycotina</taxon>
        <taxon>Sordariomycetes</taxon>
        <taxon>Sordariomycetidae</taxon>
        <taxon>Sordariales</taxon>
        <taxon>Podosporaceae</taxon>
        <taxon>Podospora</taxon>
    </lineage>
</organism>
<feature type="compositionally biased region" description="Low complexity" evidence="1">
    <location>
        <begin position="328"/>
        <end position="354"/>
    </location>
</feature>
<feature type="region of interest" description="Disordered" evidence="1">
    <location>
        <begin position="203"/>
        <end position="487"/>
    </location>
</feature>
<feature type="compositionally biased region" description="Pro residues" evidence="1">
    <location>
        <begin position="308"/>
        <end position="317"/>
    </location>
</feature>
<evidence type="ECO:0000256" key="1">
    <source>
        <dbReference type="SAM" id="MobiDB-lite"/>
    </source>
</evidence>
<feature type="compositionally biased region" description="Polar residues" evidence="1">
    <location>
        <begin position="234"/>
        <end position="245"/>
    </location>
</feature>